<dbReference type="AlphaFoldDB" id="A0A0C4YK58"/>
<dbReference type="Pfam" id="PF13614">
    <property type="entry name" value="AAA_31"/>
    <property type="match status" value="1"/>
</dbReference>
<organism evidence="2 3">
    <name type="scientific">Cupriavidus basilensis</name>
    <dbReference type="NCBI Taxonomy" id="68895"/>
    <lineage>
        <taxon>Bacteria</taxon>
        <taxon>Pseudomonadati</taxon>
        <taxon>Pseudomonadota</taxon>
        <taxon>Betaproteobacteria</taxon>
        <taxon>Burkholderiales</taxon>
        <taxon>Burkholderiaceae</taxon>
        <taxon>Cupriavidus</taxon>
    </lineage>
</organism>
<dbReference type="Gene3D" id="3.40.50.300">
    <property type="entry name" value="P-loop containing nucleotide triphosphate hydrolases"/>
    <property type="match status" value="1"/>
</dbReference>
<dbReference type="InterPro" id="IPR050678">
    <property type="entry name" value="DNA_Partitioning_ATPase"/>
</dbReference>
<gene>
    <name evidence="2" type="ORF">RR42_s0763</name>
</gene>
<dbReference type="InterPro" id="IPR025669">
    <property type="entry name" value="AAA_dom"/>
</dbReference>
<dbReference type="Proteomes" id="UP000031843">
    <property type="component" value="Chromosome secondary"/>
</dbReference>
<name>A0A0C4YK58_9BURK</name>
<evidence type="ECO:0000259" key="1">
    <source>
        <dbReference type="Pfam" id="PF13614"/>
    </source>
</evidence>
<keyword evidence="3" id="KW-1185">Reference proteome</keyword>
<dbReference type="KEGG" id="cbw:RR42_s0763"/>
<evidence type="ECO:0000313" key="2">
    <source>
        <dbReference type="EMBL" id="AJG22354.1"/>
    </source>
</evidence>
<dbReference type="RefSeq" id="WP_052494934.1">
    <property type="nucleotide sequence ID" value="NZ_CP010537.1"/>
</dbReference>
<dbReference type="EMBL" id="CP010537">
    <property type="protein sequence ID" value="AJG22354.1"/>
    <property type="molecule type" value="Genomic_DNA"/>
</dbReference>
<sequence>MIKFCMLSTKGGVGKTTLAASLGGLLADMGLRVLLIDADIQPSLSKYYPLSHQAPKGLTYVIDHGAITQECISHTEIDGLDIILSDDPEGAIQHKLATRADGMFRLSRALASPIMSDDNYDVVIIDTQGAAGHLQNNAALAASQIILPVVPETLAAREFTTGTMELLERLEVGPEFGFRLGPVRAVLYKQSRTADAKHVAQALREDFIPMGGRVTLLNTPVPLAKAYTEASTKRIPVHRHETRHPGTMKSASQVMHELVWELIPSLKDVYAGGFTVTTAPAAPTVEESGHEQG</sequence>
<dbReference type="OrthoDB" id="5288747at2"/>
<feature type="domain" description="AAA" evidence="1">
    <location>
        <begin position="5"/>
        <end position="157"/>
    </location>
</feature>
<dbReference type="SUPFAM" id="SSF52540">
    <property type="entry name" value="P-loop containing nucleoside triphosphate hydrolases"/>
    <property type="match status" value="1"/>
</dbReference>
<dbReference type="PANTHER" id="PTHR13696">
    <property type="entry name" value="P-LOOP CONTAINING NUCLEOSIDE TRIPHOSPHATE HYDROLASE"/>
    <property type="match status" value="1"/>
</dbReference>
<reference evidence="2 3" key="1">
    <citation type="journal article" date="2015" name="Genome Announc.">
        <title>Complete Genome Sequence of Cupriavidus basilensis 4G11, Isolated from the Oak Ridge Field Research Center Site.</title>
        <authorList>
            <person name="Ray J."/>
            <person name="Waters R.J."/>
            <person name="Skerker J.M."/>
            <person name="Kuehl J.V."/>
            <person name="Price M.N."/>
            <person name="Huang J."/>
            <person name="Chakraborty R."/>
            <person name="Arkin A.P."/>
            <person name="Deutschbauer A."/>
        </authorList>
    </citation>
    <scope>NUCLEOTIDE SEQUENCE [LARGE SCALE GENOMIC DNA]</scope>
    <source>
        <strain evidence="2">4G11</strain>
    </source>
</reference>
<proteinExistence type="predicted"/>
<dbReference type="InterPro" id="IPR027417">
    <property type="entry name" value="P-loop_NTPase"/>
</dbReference>
<protein>
    <submittedName>
        <fullName evidence="2">Chromosome (Plasmid) partitioning protein ParA</fullName>
    </submittedName>
</protein>
<dbReference type="CDD" id="cd02042">
    <property type="entry name" value="ParAB_family"/>
    <property type="match status" value="1"/>
</dbReference>
<dbReference type="STRING" id="68895.RR42_s0763"/>
<dbReference type="PANTHER" id="PTHR13696:SF52">
    <property type="entry name" value="PARA FAMILY PROTEIN CT_582"/>
    <property type="match status" value="1"/>
</dbReference>
<evidence type="ECO:0000313" key="3">
    <source>
        <dbReference type="Proteomes" id="UP000031843"/>
    </source>
</evidence>
<accession>A0A0C4YK58</accession>